<comment type="caution">
    <text evidence="3">The sequence shown here is derived from an EMBL/GenBank/DDBJ whole genome shotgun (WGS) entry which is preliminary data.</text>
</comment>
<keyword evidence="4" id="KW-1185">Reference proteome</keyword>
<evidence type="ECO:0000256" key="1">
    <source>
        <dbReference type="SAM" id="MobiDB-lite"/>
    </source>
</evidence>
<dbReference type="SUPFAM" id="SSF144232">
    <property type="entry name" value="HIT/MYND zinc finger-like"/>
    <property type="match status" value="1"/>
</dbReference>
<dbReference type="AlphaFoldDB" id="A0AAN7UC59"/>
<gene>
    <name evidence="3" type="ORF">RB653_006538</name>
</gene>
<evidence type="ECO:0000313" key="4">
    <source>
        <dbReference type="Proteomes" id="UP001344447"/>
    </source>
</evidence>
<dbReference type="CDD" id="cd23024">
    <property type="entry name" value="zf-HIT_ZNHIT2-3"/>
    <property type="match status" value="1"/>
</dbReference>
<proteinExistence type="predicted"/>
<dbReference type="InterPro" id="IPR007529">
    <property type="entry name" value="Znf_HIT"/>
</dbReference>
<accession>A0AAN7UC59</accession>
<feature type="region of interest" description="Disordered" evidence="1">
    <location>
        <begin position="68"/>
        <end position="122"/>
    </location>
</feature>
<name>A0AAN7UC59_9MYCE</name>
<reference evidence="3 4" key="1">
    <citation type="submission" date="2023-11" db="EMBL/GenBank/DDBJ databases">
        <title>Dfirmibasis_genome.</title>
        <authorList>
            <person name="Edelbroek B."/>
            <person name="Kjellin J."/>
            <person name="Jerlstrom-Hultqvist J."/>
            <person name="Soderbom F."/>
        </authorList>
    </citation>
    <scope>NUCLEOTIDE SEQUENCE [LARGE SCALE GENOMIC DNA]</scope>
    <source>
        <strain evidence="3 4">TNS-C-14</strain>
    </source>
</reference>
<feature type="compositionally biased region" description="Acidic residues" evidence="1">
    <location>
        <begin position="75"/>
        <end position="115"/>
    </location>
</feature>
<dbReference type="EMBL" id="JAVFKY010000001">
    <property type="protein sequence ID" value="KAK5584920.1"/>
    <property type="molecule type" value="Genomic_DNA"/>
</dbReference>
<feature type="domain" description="HIT-type" evidence="2">
    <location>
        <begin position="12"/>
        <end position="40"/>
    </location>
</feature>
<protein>
    <recommendedName>
        <fullName evidence="2">HIT-type domain-containing protein</fullName>
    </recommendedName>
</protein>
<dbReference type="Gene3D" id="3.30.60.190">
    <property type="match status" value="1"/>
</dbReference>
<dbReference type="FunFam" id="3.30.60.190:FF:000014">
    <property type="entry name" value="Uncharacterized protein"/>
    <property type="match status" value="1"/>
</dbReference>
<dbReference type="Pfam" id="PF04438">
    <property type="entry name" value="zf-HIT"/>
    <property type="match status" value="1"/>
</dbReference>
<sequence length="225" mass="26366">MDNSTTHNKTKPLCSICNIKEFIYTCPKCKNIKYCSLVCFSKHKELVNNHEINVEINVNKENKIEEKNIDRSENEKEDIEIEESSSQSEDENDEEFEPLENEEDSEGEFEEDSEGENVKAIRKEPIDNSKVSKFSESLSYYKKVNDEQFQKLDNSKYINNVITVKRLQQLILEIDQQPSDQDRIELLQKYRKKLPEFNDFILKVLATIDNLDSLTIDEDGNLIKK</sequence>
<evidence type="ECO:0000313" key="3">
    <source>
        <dbReference type="EMBL" id="KAK5584920.1"/>
    </source>
</evidence>
<evidence type="ECO:0000259" key="2">
    <source>
        <dbReference type="Pfam" id="PF04438"/>
    </source>
</evidence>
<dbReference type="Proteomes" id="UP001344447">
    <property type="component" value="Unassembled WGS sequence"/>
</dbReference>
<organism evidence="3 4">
    <name type="scientific">Dictyostelium firmibasis</name>
    <dbReference type="NCBI Taxonomy" id="79012"/>
    <lineage>
        <taxon>Eukaryota</taxon>
        <taxon>Amoebozoa</taxon>
        <taxon>Evosea</taxon>
        <taxon>Eumycetozoa</taxon>
        <taxon>Dictyostelia</taxon>
        <taxon>Dictyosteliales</taxon>
        <taxon>Dictyosteliaceae</taxon>
        <taxon>Dictyostelium</taxon>
    </lineage>
</organism>